<reference evidence="2" key="1">
    <citation type="submission" date="2018-12" db="EMBL/GenBank/DDBJ databases">
        <title>Genome sequence of Microcystis aeruginosa NIES-4285.</title>
        <authorList>
            <person name="Tanabe Y."/>
        </authorList>
    </citation>
    <scope>NUCLEOTIDE SEQUENCE [LARGE SCALE GENOMIC DNA]</scope>
    <source>
        <strain evidence="2">NIES-4285</strain>
    </source>
</reference>
<accession>A0A402DB09</accession>
<dbReference type="AlphaFoldDB" id="A0A402DB09"/>
<evidence type="ECO:0000313" key="1">
    <source>
        <dbReference type="EMBL" id="GCE59399.1"/>
    </source>
</evidence>
<proteinExistence type="predicted"/>
<sequence length="40" mass="4519">MSDLDTENQRQRDAAVYLHLLNNLLGADYYGLGIVLLKLV</sequence>
<dbReference type="RefSeq" id="WP_002750010.1">
    <property type="nucleotide sequence ID" value="NZ_BIFY01000015.1"/>
</dbReference>
<dbReference type="EMBL" id="BIFY01000015">
    <property type="protein sequence ID" value="GCE59399.1"/>
    <property type="molecule type" value="Genomic_DNA"/>
</dbReference>
<gene>
    <name evidence="1" type="ORF">MiAbB_01314</name>
</gene>
<organism evidence="1 2">
    <name type="scientific">Microcystis aeruginosa NIES-4285</name>
    <dbReference type="NCBI Taxonomy" id="2497681"/>
    <lineage>
        <taxon>Bacteria</taxon>
        <taxon>Bacillati</taxon>
        <taxon>Cyanobacteriota</taxon>
        <taxon>Cyanophyceae</taxon>
        <taxon>Oscillatoriophycideae</taxon>
        <taxon>Chroococcales</taxon>
        <taxon>Microcystaceae</taxon>
        <taxon>Microcystis</taxon>
    </lineage>
</organism>
<dbReference type="Proteomes" id="UP000289660">
    <property type="component" value="Unassembled WGS sequence"/>
</dbReference>
<name>A0A402DB09_MICAE</name>
<evidence type="ECO:0000313" key="2">
    <source>
        <dbReference type="Proteomes" id="UP000289660"/>
    </source>
</evidence>
<protein>
    <submittedName>
        <fullName evidence="1">Uncharacterized protein</fullName>
    </submittedName>
</protein>
<comment type="caution">
    <text evidence="1">The sequence shown here is derived from an EMBL/GenBank/DDBJ whole genome shotgun (WGS) entry which is preliminary data.</text>
</comment>